<evidence type="ECO:0000256" key="6">
    <source>
        <dbReference type="ARBA" id="ARBA00022989"/>
    </source>
</evidence>
<dbReference type="GO" id="GO:0015293">
    <property type="term" value="F:symporter activity"/>
    <property type="evidence" value="ECO:0007669"/>
    <property type="project" value="UniProtKB-KW"/>
</dbReference>
<name>A0A645AMK5_9ZZZZ</name>
<evidence type="ECO:0000256" key="1">
    <source>
        <dbReference type="ARBA" id="ARBA00004651"/>
    </source>
</evidence>
<sequence length="410" mass="42526">MKKLGLSTKILIALIVGIVAGILLQGSPAIAGTYIKPFGTLFLNLIKLIVVPLVLASLVVGTTGLGDVKKIGRVGGKTLAYYLLTTAFAVIIGLILANVLNVGAGYSIPVDAVAEAKEMPKFVDTLLNIIPTNPLKALVDGNMLQIIVFALMLGGSIMAIGEKGASLQRGFESLAEAMYKMTGAIMNFAPYGVFALITPVVAVNGPKILLPLLKVIVVVYLGCLLHMLIVYSGTLKLLGKFSPVKFFKSVAPAQIFAFTTASSSATLPINMKCAESMGVPNSISSFVLPLGATINMDGTALYQGVCAFFIAQVYGINLTIAQQFTIVLTATLASIGTAGVPGAGLIMLTMVLQSVGLPLEGLALIAGIDRVLDMARTTVNITGDTACSVIIAASENELGRGSAVDRSASM</sequence>
<evidence type="ECO:0000256" key="2">
    <source>
        <dbReference type="ARBA" id="ARBA00022448"/>
    </source>
</evidence>
<dbReference type="SUPFAM" id="SSF118215">
    <property type="entry name" value="Proton glutamate symport protein"/>
    <property type="match status" value="1"/>
</dbReference>
<keyword evidence="5" id="KW-0769">Symport</keyword>
<dbReference type="PRINTS" id="PR00173">
    <property type="entry name" value="EDTRNSPORT"/>
</dbReference>
<keyword evidence="4 8" id="KW-0812">Transmembrane</keyword>
<reference evidence="9" key="1">
    <citation type="submission" date="2019-08" db="EMBL/GenBank/DDBJ databases">
        <authorList>
            <person name="Kucharzyk K."/>
            <person name="Murdoch R.W."/>
            <person name="Higgins S."/>
            <person name="Loffler F."/>
        </authorList>
    </citation>
    <scope>NUCLEOTIDE SEQUENCE</scope>
</reference>
<feature type="transmembrane region" description="Helical" evidence="8">
    <location>
        <begin position="41"/>
        <end position="66"/>
    </location>
</feature>
<dbReference type="FunFam" id="1.10.3860.10:FF:000001">
    <property type="entry name" value="C4-dicarboxylate transport protein"/>
    <property type="match status" value="1"/>
</dbReference>
<accession>A0A645AMK5</accession>
<feature type="transmembrane region" description="Helical" evidence="8">
    <location>
        <begin position="326"/>
        <end position="352"/>
    </location>
</feature>
<evidence type="ECO:0000256" key="4">
    <source>
        <dbReference type="ARBA" id="ARBA00022692"/>
    </source>
</evidence>
<dbReference type="PANTHER" id="PTHR42865">
    <property type="entry name" value="PROTON/GLUTAMATE-ASPARTATE SYMPORTER"/>
    <property type="match status" value="1"/>
</dbReference>
<organism evidence="9">
    <name type="scientific">bioreactor metagenome</name>
    <dbReference type="NCBI Taxonomy" id="1076179"/>
    <lineage>
        <taxon>unclassified sequences</taxon>
        <taxon>metagenomes</taxon>
        <taxon>ecological metagenomes</taxon>
    </lineage>
</organism>
<keyword evidence="6 8" id="KW-1133">Transmembrane helix</keyword>
<dbReference type="InterPro" id="IPR036458">
    <property type="entry name" value="Na:dicarbo_symporter_sf"/>
</dbReference>
<feature type="transmembrane region" description="Helical" evidence="8">
    <location>
        <begin position="300"/>
        <end position="320"/>
    </location>
</feature>
<dbReference type="EMBL" id="VSSQ01014822">
    <property type="protein sequence ID" value="MPM54482.1"/>
    <property type="molecule type" value="Genomic_DNA"/>
</dbReference>
<evidence type="ECO:0000256" key="8">
    <source>
        <dbReference type="SAM" id="Phobius"/>
    </source>
</evidence>
<feature type="transmembrane region" description="Helical" evidence="8">
    <location>
        <begin position="182"/>
        <end position="202"/>
    </location>
</feature>
<dbReference type="Pfam" id="PF00375">
    <property type="entry name" value="SDF"/>
    <property type="match status" value="1"/>
</dbReference>
<protein>
    <submittedName>
        <fullName evidence="9">Proton/sodium-glutamate symport protein</fullName>
    </submittedName>
</protein>
<dbReference type="PANTHER" id="PTHR42865:SF7">
    <property type="entry name" value="PROTON_GLUTAMATE-ASPARTATE SYMPORTER"/>
    <property type="match status" value="1"/>
</dbReference>
<feature type="transmembrane region" description="Helical" evidence="8">
    <location>
        <begin position="143"/>
        <end position="161"/>
    </location>
</feature>
<dbReference type="InterPro" id="IPR001991">
    <property type="entry name" value="Na-dicarboxylate_symporter"/>
</dbReference>
<dbReference type="Gene3D" id="1.10.3860.10">
    <property type="entry name" value="Sodium:dicarboxylate symporter"/>
    <property type="match status" value="1"/>
</dbReference>
<evidence type="ECO:0000256" key="7">
    <source>
        <dbReference type="ARBA" id="ARBA00023136"/>
    </source>
</evidence>
<proteinExistence type="predicted"/>
<evidence type="ECO:0000313" key="9">
    <source>
        <dbReference type="EMBL" id="MPM54482.1"/>
    </source>
</evidence>
<keyword evidence="2" id="KW-0813">Transport</keyword>
<feature type="transmembrane region" description="Helical" evidence="8">
    <location>
        <begin position="208"/>
        <end position="231"/>
    </location>
</feature>
<evidence type="ECO:0000256" key="3">
    <source>
        <dbReference type="ARBA" id="ARBA00022475"/>
    </source>
</evidence>
<comment type="caution">
    <text evidence="9">The sequence shown here is derived from an EMBL/GenBank/DDBJ whole genome shotgun (WGS) entry which is preliminary data.</text>
</comment>
<dbReference type="AlphaFoldDB" id="A0A645AMK5"/>
<dbReference type="GO" id="GO:0006835">
    <property type="term" value="P:dicarboxylic acid transport"/>
    <property type="evidence" value="ECO:0007669"/>
    <property type="project" value="TreeGrafter"/>
</dbReference>
<comment type="subcellular location">
    <subcellularLocation>
        <location evidence="1">Cell membrane</location>
        <topology evidence="1">Multi-pass membrane protein</topology>
    </subcellularLocation>
</comment>
<dbReference type="GO" id="GO:0005886">
    <property type="term" value="C:plasma membrane"/>
    <property type="evidence" value="ECO:0007669"/>
    <property type="project" value="UniProtKB-SubCell"/>
</dbReference>
<keyword evidence="3" id="KW-1003">Cell membrane</keyword>
<gene>
    <name evidence="9" type="primary">gltT_6</name>
    <name evidence="9" type="ORF">SDC9_101260</name>
</gene>
<keyword evidence="7 8" id="KW-0472">Membrane</keyword>
<evidence type="ECO:0000256" key="5">
    <source>
        <dbReference type="ARBA" id="ARBA00022847"/>
    </source>
</evidence>
<feature type="transmembrane region" description="Helical" evidence="8">
    <location>
        <begin position="78"/>
        <end position="100"/>
    </location>
</feature>